<dbReference type="EMBL" id="JAXIOK010000005">
    <property type="protein sequence ID" value="KAK4771615.1"/>
    <property type="molecule type" value="Genomic_DNA"/>
</dbReference>
<feature type="domain" description="VWFA" evidence="4">
    <location>
        <begin position="329"/>
        <end position="521"/>
    </location>
</feature>
<dbReference type="Proteomes" id="UP001345219">
    <property type="component" value="Chromosome 24"/>
</dbReference>
<dbReference type="SMART" id="SM00327">
    <property type="entry name" value="VWA"/>
    <property type="match status" value="1"/>
</dbReference>
<comment type="caution">
    <text evidence="5">The sequence shown here is derived from an EMBL/GenBank/DDBJ whole genome shotgun (WGS) entry which is preliminary data.</text>
</comment>
<name>A0AAN7KRF7_9MYRT</name>
<sequence length="723" mass="78949">MVTFGWRGAFCTSIPDNEDHGHTHIFSEKQLQVQPTQSRPRITSGSPRISSKLGFFSTPSTSRLQSLLQQVSSSEAPVPAASLQCQKVASIQKLQCKTSAAPTPEKTIHLSSSNPSSPKSPSSFSFLRASLRFPRATRCRICLHSVKTGQGTAIFTAECSHTFHFPCVAARLKNHRDLFCPVCSAAWKEVPWFENSFRNMQCSPRPPELKAAIVVNNNTKPLKVYDDDESLLSPSSVSRFNPIPESDESSEDPQHEVPVESQGFFAASDESSVPSMSKPSRYVHKSNAEISMLEEAAVVSSNKNSSTCAVVLKVKAPAAAHPNGRLPVDLVAVLDVSSSMNATKIQAMKRAMRQLISSFSDADRLSIVAFSATSKRLLPLRRMTVLGRRSARRIVDAIGCTRQPASVNDALKKAAKVLEDRREKNSFATVVLLSDGHDHHLHGNATDRSRSYPVVTSSRLGGIPVHAVGFGDDGDQAVAQVETFGKRLAGLLRVTVQDMRLQLGFALGSDPAQITAVYSLIGRPSGIGSSLVRLGDLYAEEERELLVELKLKASDFSSRSHYVMSVGSAYREPLSQELVYSSEQPIPVPRPQPVRTPSIQRLKNFHVTARAVTETQRLVDRSDLSGACRMLSSAMSLLAQSGLGPADPLRCRLHAELAEVQRLRQAAEGGRLGRPGVFQAEEKPEQLTPTSGWRAAERLAKMANTRKSMNRVSDLHGLEDARF</sequence>
<dbReference type="InterPro" id="IPR001841">
    <property type="entry name" value="Znf_RING"/>
</dbReference>
<evidence type="ECO:0000256" key="1">
    <source>
        <dbReference type="PROSITE-ProRule" id="PRU00175"/>
    </source>
</evidence>
<dbReference type="PROSITE" id="PS50234">
    <property type="entry name" value="VWFA"/>
    <property type="match status" value="1"/>
</dbReference>
<feature type="domain" description="RING-type" evidence="3">
    <location>
        <begin position="139"/>
        <end position="184"/>
    </location>
</feature>
<dbReference type="InterPro" id="IPR057427">
    <property type="entry name" value="WAV3_C"/>
</dbReference>
<proteinExistence type="predicted"/>
<evidence type="ECO:0000313" key="5">
    <source>
        <dbReference type="EMBL" id="KAK4771615.1"/>
    </source>
</evidence>
<keyword evidence="6" id="KW-1185">Reference proteome</keyword>
<feature type="region of interest" description="Disordered" evidence="2">
    <location>
        <begin position="228"/>
        <end position="258"/>
    </location>
</feature>
<organism evidence="5 6">
    <name type="scientific">Trapa incisa</name>
    <dbReference type="NCBI Taxonomy" id="236973"/>
    <lineage>
        <taxon>Eukaryota</taxon>
        <taxon>Viridiplantae</taxon>
        <taxon>Streptophyta</taxon>
        <taxon>Embryophyta</taxon>
        <taxon>Tracheophyta</taxon>
        <taxon>Spermatophyta</taxon>
        <taxon>Magnoliopsida</taxon>
        <taxon>eudicotyledons</taxon>
        <taxon>Gunneridae</taxon>
        <taxon>Pentapetalae</taxon>
        <taxon>rosids</taxon>
        <taxon>malvids</taxon>
        <taxon>Myrtales</taxon>
        <taxon>Lythraceae</taxon>
        <taxon>Trapa</taxon>
    </lineage>
</organism>
<reference evidence="5 6" key="1">
    <citation type="journal article" date="2023" name="Hortic Res">
        <title>Pangenome of water caltrop reveals structural variations and asymmetric subgenome divergence after allopolyploidization.</title>
        <authorList>
            <person name="Zhang X."/>
            <person name="Chen Y."/>
            <person name="Wang L."/>
            <person name="Yuan Y."/>
            <person name="Fang M."/>
            <person name="Shi L."/>
            <person name="Lu R."/>
            <person name="Comes H.P."/>
            <person name="Ma Y."/>
            <person name="Chen Y."/>
            <person name="Huang G."/>
            <person name="Zhou Y."/>
            <person name="Zheng Z."/>
            <person name="Qiu Y."/>
        </authorList>
    </citation>
    <scope>NUCLEOTIDE SEQUENCE [LARGE SCALE GENOMIC DNA]</scope>
    <source>
        <tissue evidence="5">Roots</tissue>
    </source>
</reference>
<dbReference type="PANTHER" id="PTHR10579:SF59">
    <property type="entry name" value="E3 UBIQUITIN-PROTEIN LIGASE EDA40-RELATED"/>
    <property type="match status" value="1"/>
</dbReference>
<dbReference type="InterPro" id="IPR051266">
    <property type="entry name" value="CLCR"/>
</dbReference>
<keyword evidence="1" id="KW-0863">Zinc-finger</keyword>
<dbReference type="AlphaFoldDB" id="A0AAN7KRF7"/>
<dbReference type="InterPro" id="IPR036465">
    <property type="entry name" value="vWFA_dom_sf"/>
</dbReference>
<dbReference type="SUPFAM" id="SSF57850">
    <property type="entry name" value="RING/U-box"/>
    <property type="match status" value="1"/>
</dbReference>
<dbReference type="PROSITE" id="PS50089">
    <property type="entry name" value="ZF_RING_2"/>
    <property type="match status" value="1"/>
</dbReference>
<evidence type="ECO:0000259" key="3">
    <source>
        <dbReference type="PROSITE" id="PS50089"/>
    </source>
</evidence>
<evidence type="ECO:0000313" key="6">
    <source>
        <dbReference type="Proteomes" id="UP001345219"/>
    </source>
</evidence>
<evidence type="ECO:0008006" key="7">
    <source>
        <dbReference type="Google" id="ProtNLM"/>
    </source>
</evidence>
<dbReference type="Pfam" id="PF25243">
    <property type="entry name" value="WAV3_C"/>
    <property type="match status" value="1"/>
</dbReference>
<keyword evidence="1" id="KW-0479">Metal-binding</keyword>
<dbReference type="Pfam" id="PF17123">
    <property type="entry name" value="zf-RING_11"/>
    <property type="match status" value="1"/>
</dbReference>
<dbReference type="SMART" id="SM00184">
    <property type="entry name" value="RING"/>
    <property type="match status" value="1"/>
</dbReference>
<protein>
    <recommendedName>
        <fullName evidence="7">Zinc finger family protein</fullName>
    </recommendedName>
</protein>
<evidence type="ECO:0000259" key="4">
    <source>
        <dbReference type="PROSITE" id="PS50234"/>
    </source>
</evidence>
<dbReference type="GO" id="GO:0008270">
    <property type="term" value="F:zinc ion binding"/>
    <property type="evidence" value="ECO:0007669"/>
    <property type="project" value="UniProtKB-KW"/>
</dbReference>
<dbReference type="InterPro" id="IPR013083">
    <property type="entry name" value="Znf_RING/FYVE/PHD"/>
</dbReference>
<evidence type="ECO:0000256" key="2">
    <source>
        <dbReference type="SAM" id="MobiDB-lite"/>
    </source>
</evidence>
<dbReference type="Gene3D" id="3.40.50.410">
    <property type="entry name" value="von Willebrand factor, type A domain"/>
    <property type="match status" value="1"/>
</dbReference>
<dbReference type="Pfam" id="PF00092">
    <property type="entry name" value="VWA"/>
    <property type="match status" value="1"/>
</dbReference>
<gene>
    <name evidence="5" type="ORF">SAY87_032147</name>
</gene>
<dbReference type="InterPro" id="IPR002035">
    <property type="entry name" value="VWF_A"/>
</dbReference>
<dbReference type="Gene3D" id="3.30.40.10">
    <property type="entry name" value="Zinc/RING finger domain, C3HC4 (zinc finger)"/>
    <property type="match status" value="1"/>
</dbReference>
<keyword evidence="1" id="KW-0862">Zinc</keyword>
<dbReference type="PANTHER" id="PTHR10579">
    <property type="entry name" value="CALCIUM-ACTIVATED CHLORIDE CHANNEL REGULATOR"/>
    <property type="match status" value="1"/>
</dbReference>
<accession>A0AAN7KRF7</accession>
<dbReference type="SUPFAM" id="SSF53300">
    <property type="entry name" value="vWA-like"/>
    <property type="match status" value="1"/>
</dbReference>